<reference evidence="1" key="1">
    <citation type="submission" date="2019-10" db="EMBL/GenBank/DDBJ databases">
        <authorList>
            <consortium name="DOE Joint Genome Institute"/>
            <person name="Kuo A."/>
            <person name="Miyauchi S."/>
            <person name="Kiss E."/>
            <person name="Drula E."/>
            <person name="Kohler A."/>
            <person name="Sanchez-Garcia M."/>
            <person name="Andreopoulos B."/>
            <person name="Barry K.W."/>
            <person name="Bonito G."/>
            <person name="Buee M."/>
            <person name="Carver A."/>
            <person name="Chen C."/>
            <person name="Cichocki N."/>
            <person name="Clum A."/>
            <person name="Culley D."/>
            <person name="Crous P.W."/>
            <person name="Fauchery L."/>
            <person name="Girlanda M."/>
            <person name="Hayes R."/>
            <person name="Keri Z."/>
            <person name="Labutti K."/>
            <person name="Lipzen A."/>
            <person name="Lombard V."/>
            <person name="Magnuson J."/>
            <person name="Maillard F."/>
            <person name="Morin E."/>
            <person name="Murat C."/>
            <person name="Nolan M."/>
            <person name="Ohm R."/>
            <person name="Pangilinan J."/>
            <person name="Pereira M."/>
            <person name="Perotto S."/>
            <person name="Peter M."/>
            <person name="Riley R."/>
            <person name="Sitrit Y."/>
            <person name="Stielow B."/>
            <person name="Szollosi G."/>
            <person name="Zifcakova L."/>
            <person name="Stursova M."/>
            <person name="Spatafora J.W."/>
            <person name="Tedersoo L."/>
            <person name="Vaario L.-M."/>
            <person name="Yamada A."/>
            <person name="Yan M."/>
            <person name="Wang P."/>
            <person name="Xu J."/>
            <person name="Bruns T."/>
            <person name="Baldrian P."/>
            <person name="Vilgalys R."/>
            <person name="Henrissat B."/>
            <person name="Grigoriev I.V."/>
            <person name="Hibbett D."/>
            <person name="Nagy L.G."/>
            <person name="Martin F.M."/>
        </authorList>
    </citation>
    <scope>NUCLEOTIDE SEQUENCE</scope>
    <source>
        <strain evidence="1">P2</strain>
    </source>
</reference>
<comment type="caution">
    <text evidence="1">The sequence shown here is derived from an EMBL/GenBank/DDBJ whole genome shotgun (WGS) entry which is preliminary data.</text>
</comment>
<protein>
    <submittedName>
        <fullName evidence="1">Proline iminopeptidase</fullName>
    </submittedName>
</protein>
<evidence type="ECO:0000313" key="1">
    <source>
        <dbReference type="EMBL" id="KAF9643121.1"/>
    </source>
</evidence>
<dbReference type="Proteomes" id="UP000886501">
    <property type="component" value="Unassembled WGS sequence"/>
</dbReference>
<sequence length="305" mass="34387">MARHLVNLSLYLLSFITLAIAEVKTGYIPFEYQGSTYQTWYIAYTPEVHPPWHRPLVALHGGPGLSYNYMVSIQDLASNRTVIFYDQIGNGKSTHLDTKPNSFWTVDLFLKELESVIDFFGFDSFDLLGHSWGGMLGAEHAVLRPQKLNKLVLSDSPAAMSLWVQLESQLLSTLPQDVQDGLMVGFSDPVRYRAALTTFFLSYGCTVQPWPAPLNTSFDALFANPTVSIKMGPILSNWTIVDRLKNINVPTLVLSGSRNVTENTIIKPYLDWIREVTHVEFQNSSHTPMWEERSLYMSVVSAFLG</sequence>
<accession>A0ACB6Z0G0</accession>
<dbReference type="EMBL" id="MU118281">
    <property type="protein sequence ID" value="KAF9643121.1"/>
    <property type="molecule type" value="Genomic_DNA"/>
</dbReference>
<name>A0ACB6Z0G0_THEGA</name>
<proteinExistence type="predicted"/>
<gene>
    <name evidence="1" type="ORF">BDM02DRAFT_3123837</name>
</gene>
<reference evidence="1" key="2">
    <citation type="journal article" date="2020" name="Nat. Commun.">
        <title>Large-scale genome sequencing of mycorrhizal fungi provides insights into the early evolution of symbiotic traits.</title>
        <authorList>
            <person name="Miyauchi S."/>
            <person name="Kiss E."/>
            <person name="Kuo A."/>
            <person name="Drula E."/>
            <person name="Kohler A."/>
            <person name="Sanchez-Garcia M."/>
            <person name="Morin E."/>
            <person name="Andreopoulos B."/>
            <person name="Barry K.W."/>
            <person name="Bonito G."/>
            <person name="Buee M."/>
            <person name="Carver A."/>
            <person name="Chen C."/>
            <person name="Cichocki N."/>
            <person name="Clum A."/>
            <person name="Culley D."/>
            <person name="Crous P.W."/>
            <person name="Fauchery L."/>
            <person name="Girlanda M."/>
            <person name="Hayes R.D."/>
            <person name="Keri Z."/>
            <person name="LaButti K."/>
            <person name="Lipzen A."/>
            <person name="Lombard V."/>
            <person name="Magnuson J."/>
            <person name="Maillard F."/>
            <person name="Murat C."/>
            <person name="Nolan M."/>
            <person name="Ohm R.A."/>
            <person name="Pangilinan J."/>
            <person name="Pereira M.F."/>
            <person name="Perotto S."/>
            <person name="Peter M."/>
            <person name="Pfister S."/>
            <person name="Riley R."/>
            <person name="Sitrit Y."/>
            <person name="Stielow J.B."/>
            <person name="Szollosi G."/>
            <person name="Zifcakova L."/>
            <person name="Stursova M."/>
            <person name="Spatafora J.W."/>
            <person name="Tedersoo L."/>
            <person name="Vaario L.M."/>
            <person name="Yamada A."/>
            <person name="Yan M."/>
            <person name="Wang P."/>
            <person name="Xu J."/>
            <person name="Bruns T."/>
            <person name="Baldrian P."/>
            <person name="Vilgalys R."/>
            <person name="Dunand C."/>
            <person name="Henrissat B."/>
            <person name="Grigoriev I.V."/>
            <person name="Hibbett D."/>
            <person name="Nagy L.G."/>
            <person name="Martin F.M."/>
        </authorList>
    </citation>
    <scope>NUCLEOTIDE SEQUENCE</scope>
    <source>
        <strain evidence="1">P2</strain>
    </source>
</reference>
<keyword evidence="2" id="KW-1185">Reference proteome</keyword>
<organism evidence="1 2">
    <name type="scientific">Thelephora ganbajun</name>
    <name type="common">Ganba fungus</name>
    <dbReference type="NCBI Taxonomy" id="370292"/>
    <lineage>
        <taxon>Eukaryota</taxon>
        <taxon>Fungi</taxon>
        <taxon>Dikarya</taxon>
        <taxon>Basidiomycota</taxon>
        <taxon>Agaricomycotina</taxon>
        <taxon>Agaricomycetes</taxon>
        <taxon>Thelephorales</taxon>
        <taxon>Thelephoraceae</taxon>
        <taxon>Thelephora</taxon>
    </lineage>
</organism>
<evidence type="ECO:0000313" key="2">
    <source>
        <dbReference type="Proteomes" id="UP000886501"/>
    </source>
</evidence>